<keyword evidence="1" id="KW-0732">Signal</keyword>
<name>A0A537IGA5_9BACT</name>
<gene>
    <name evidence="2" type="ORF">E6H05_13835</name>
</gene>
<comment type="caution">
    <text evidence="2">The sequence shown here is derived from an EMBL/GenBank/DDBJ whole genome shotgun (WGS) entry which is preliminary data.</text>
</comment>
<evidence type="ECO:0000313" key="2">
    <source>
        <dbReference type="EMBL" id="TMI70296.1"/>
    </source>
</evidence>
<reference evidence="2 3" key="1">
    <citation type="journal article" date="2019" name="Nat. Microbiol.">
        <title>Mediterranean grassland soil C-N compound turnover is dependent on rainfall and depth, and is mediated by genomically divergent microorganisms.</title>
        <authorList>
            <person name="Diamond S."/>
            <person name="Andeer P.F."/>
            <person name="Li Z."/>
            <person name="Crits-Christoph A."/>
            <person name="Burstein D."/>
            <person name="Anantharaman K."/>
            <person name="Lane K.R."/>
            <person name="Thomas B.C."/>
            <person name="Pan C."/>
            <person name="Northen T.R."/>
            <person name="Banfield J.F."/>
        </authorList>
    </citation>
    <scope>NUCLEOTIDE SEQUENCE [LARGE SCALE GENOMIC DNA]</scope>
    <source>
        <strain evidence="2">NP_8</strain>
    </source>
</reference>
<dbReference type="AlphaFoldDB" id="A0A537IGA5"/>
<organism evidence="2 3">
    <name type="scientific">Candidatus Segetimicrobium genomatis</name>
    <dbReference type="NCBI Taxonomy" id="2569760"/>
    <lineage>
        <taxon>Bacteria</taxon>
        <taxon>Bacillati</taxon>
        <taxon>Candidatus Sysuimicrobiota</taxon>
        <taxon>Candidatus Sysuimicrobiia</taxon>
        <taxon>Candidatus Sysuimicrobiales</taxon>
        <taxon>Candidatus Segetimicrobiaceae</taxon>
        <taxon>Candidatus Segetimicrobium</taxon>
    </lineage>
</organism>
<feature type="chain" id="PRO_5022071300" description="ABC transporter substrate-binding protein" evidence="1">
    <location>
        <begin position="26"/>
        <end position="146"/>
    </location>
</feature>
<sequence>MRMLRFAVPAWVVILVLTSALAVSAQDIIGLIKVFGVGYVVNQYAGPLNNFVNTLLDNKGVKVREQTKVVPVLSVGVGQASYIGAAQVSGPKDRLQKVKAVAQLEADFNTVFRVKALVPIDSVNPIADGIRRVSGVGVTAVIDIKI</sequence>
<accession>A0A537IGA5</accession>
<feature type="signal peptide" evidence="1">
    <location>
        <begin position="1"/>
        <end position="25"/>
    </location>
</feature>
<dbReference type="EMBL" id="VBAP01000154">
    <property type="protein sequence ID" value="TMI70296.1"/>
    <property type="molecule type" value="Genomic_DNA"/>
</dbReference>
<evidence type="ECO:0000256" key="1">
    <source>
        <dbReference type="SAM" id="SignalP"/>
    </source>
</evidence>
<dbReference type="Proteomes" id="UP000318834">
    <property type="component" value="Unassembled WGS sequence"/>
</dbReference>
<evidence type="ECO:0008006" key="4">
    <source>
        <dbReference type="Google" id="ProtNLM"/>
    </source>
</evidence>
<protein>
    <recommendedName>
        <fullName evidence="4">ABC transporter substrate-binding protein</fullName>
    </recommendedName>
</protein>
<evidence type="ECO:0000313" key="3">
    <source>
        <dbReference type="Proteomes" id="UP000318834"/>
    </source>
</evidence>
<proteinExistence type="predicted"/>